<dbReference type="GO" id="GO:0004719">
    <property type="term" value="F:protein-L-isoaspartate (D-aspartate) O-methyltransferase activity"/>
    <property type="evidence" value="ECO:0007669"/>
    <property type="project" value="UniProtKB-EC"/>
</dbReference>
<evidence type="ECO:0000256" key="9">
    <source>
        <dbReference type="ARBA" id="ARBA00030757"/>
    </source>
</evidence>
<dbReference type="EC" id="2.1.1.77" evidence="3"/>
<dbReference type="CDD" id="cd02440">
    <property type="entry name" value="AdoMet_MTases"/>
    <property type="match status" value="1"/>
</dbReference>
<sequence length="408" mass="43962">MSVNTDADPATLRNAMVDRLTNELATTSGLLLDPRVDAAMRQVERHRYVPDFPLETAYADTAVITHPSPEGAPLHLSCASVPAVVAAMLHALNVRPGQRILEIGAGTGYNAALLATLTGPDGEVTTVDINNDVTANARRNLDNTGFPEVRVLTRDGALGAREHAPYDRIIVTVGASDIPLTWWQQLTDDGRLVLPLRWRATTRALALTKAGGDHWNSSWDFLCGFVPMIGQPNEQTITIDSDDLVKLHYDADQTVDAQQLNGVLSSERAEHWSAEMAHGEEPLDEVWQRLTSTDPRTVRIEADPRAVTEALCTPAIPVRSPALVDGGSLAYFAIRRAPKQPGRWQLGAIGHGPLGAQLAAAIGEGITAWGPQRTAGVQVQVYPRHLGQPPADSGMAVPRPETIVVVTM</sequence>
<evidence type="ECO:0000256" key="6">
    <source>
        <dbReference type="ARBA" id="ARBA00022603"/>
    </source>
</evidence>
<reference evidence="12 13" key="1">
    <citation type="submission" date="2023-07" db="EMBL/GenBank/DDBJ databases">
        <title>Sequencing the genomes of 1000 actinobacteria strains.</title>
        <authorList>
            <person name="Klenk H.-P."/>
        </authorList>
    </citation>
    <scope>NUCLEOTIDE SEQUENCE [LARGE SCALE GENOMIC DNA]</scope>
    <source>
        <strain evidence="12 13">DSM 44388</strain>
    </source>
</reference>
<accession>A0ABT9PA93</accession>
<evidence type="ECO:0000313" key="12">
    <source>
        <dbReference type="EMBL" id="MDP9829593.1"/>
    </source>
</evidence>
<dbReference type="PANTHER" id="PTHR11579:SF0">
    <property type="entry name" value="PROTEIN-L-ISOASPARTATE(D-ASPARTATE) O-METHYLTRANSFERASE"/>
    <property type="match status" value="1"/>
</dbReference>
<evidence type="ECO:0000256" key="10">
    <source>
        <dbReference type="ARBA" id="ARBA00031323"/>
    </source>
</evidence>
<evidence type="ECO:0000256" key="8">
    <source>
        <dbReference type="ARBA" id="ARBA00022691"/>
    </source>
</evidence>
<evidence type="ECO:0000256" key="1">
    <source>
        <dbReference type="ARBA" id="ARBA00004496"/>
    </source>
</evidence>
<dbReference type="Gene3D" id="3.40.50.150">
    <property type="entry name" value="Vaccinia Virus protein VP39"/>
    <property type="match status" value="1"/>
</dbReference>
<dbReference type="PANTHER" id="PTHR11579">
    <property type="entry name" value="PROTEIN-L-ISOASPARTATE O-METHYLTRANSFERASE"/>
    <property type="match status" value="1"/>
</dbReference>
<name>A0ABT9PA93_9ACTN</name>
<protein>
    <recommendedName>
        <fullName evidence="4">Protein-L-isoaspartate O-methyltransferase</fullName>
        <ecNumber evidence="3">2.1.1.77</ecNumber>
    </recommendedName>
    <alternativeName>
        <fullName evidence="11">L-isoaspartyl protein carboxyl methyltransferase</fullName>
    </alternativeName>
    <alternativeName>
        <fullName evidence="9">Protein L-isoaspartyl methyltransferase</fullName>
    </alternativeName>
    <alternativeName>
        <fullName evidence="10">Protein-beta-aspartate methyltransferase</fullName>
    </alternativeName>
</protein>
<keyword evidence="8" id="KW-0949">S-adenosyl-L-methionine</keyword>
<keyword evidence="6 12" id="KW-0489">Methyltransferase</keyword>
<dbReference type="InterPro" id="IPR027573">
    <property type="entry name" value="Methyltran_FxLD"/>
</dbReference>
<keyword evidence="5" id="KW-0963">Cytoplasm</keyword>
<evidence type="ECO:0000256" key="3">
    <source>
        <dbReference type="ARBA" id="ARBA00011890"/>
    </source>
</evidence>
<comment type="similarity">
    <text evidence="2">Belongs to the methyltransferase superfamily. L-isoaspartyl/D-aspartyl protein methyltransferase family.</text>
</comment>
<dbReference type="Proteomes" id="UP001235712">
    <property type="component" value="Unassembled WGS sequence"/>
</dbReference>
<evidence type="ECO:0000313" key="13">
    <source>
        <dbReference type="Proteomes" id="UP001235712"/>
    </source>
</evidence>
<evidence type="ECO:0000256" key="4">
    <source>
        <dbReference type="ARBA" id="ARBA00013346"/>
    </source>
</evidence>
<evidence type="ECO:0000256" key="5">
    <source>
        <dbReference type="ARBA" id="ARBA00022490"/>
    </source>
</evidence>
<evidence type="ECO:0000256" key="2">
    <source>
        <dbReference type="ARBA" id="ARBA00005369"/>
    </source>
</evidence>
<dbReference type="RefSeq" id="WP_307247917.1">
    <property type="nucleotide sequence ID" value="NZ_JAUSQZ010000001.1"/>
</dbReference>
<comment type="caution">
    <text evidence="12">The sequence shown here is derived from an EMBL/GenBank/DDBJ whole genome shotgun (WGS) entry which is preliminary data.</text>
</comment>
<gene>
    <name evidence="12" type="ORF">J2S57_005342</name>
</gene>
<dbReference type="GO" id="GO:0032259">
    <property type="term" value="P:methylation"/>
    <property type="evidence" value="ECO:0007669"/>
    <property type="project" value="UniProtKB-KW"/>
</dbReference>
<keyword evidence="7 12" id="KW-0808">Transferase</keyword>
<dbReference type="EMBL" id="JAUSQZ010000001">
    <property type="protein sequence ID" value="MDP9829593.1"/>
    <property type="molecule type" value="Genomic_DNA"/>
</dbReference>
<dbReference type="NCBIfam" id="TIGR04364">
    <property type="entry name" value="methyltran_FxLD"/>
    <property type="match status" value="1"/>
</dbReference>
<proteinExistence type="inferred from homology"/>
<dbReference type="Pfam" id="PF01135">
    <property type="entry name" value="PCMT"/>
    <property type="match status" value="1"/>
</dbReference>
<dbReference type="InterPro" id="IPR029063">
    <property type="entry name" value="SAM-dependent_MTases_sf"/>
</dbReference>
<dbReference type="InterPro" id="IPR000682">
    <property type="entry name" value="PCMT"/>
</dbReference>
<organism evidence="12 13">
    <name type="scientific">Kineosporia succinea</name>
    <dbReference type="NCBI Taxonomy" id="84632"/>
    <lineage>
        <taxon>Bacteria</taxon>
        <taxon>Bacillati</taxon>
        <taxon>Actinomycetota</taxon>
        <taxon>Actinomycetes</taxon>
        <taxon>Kineosporiales</taxon>
        <taxon>Kineosporiaceae</taxon>
        <taxon>Kineosporia</taxon>
    </lineage>
</organism>
<evidence type="ECO:0000256" key="7">
    <source>
        <dbReference type="ARBA" id="ARBA00022679"/>
    </source>
</evidence>
<comment type="subcellular location">
    <subcellularLocation>
        <location evidence="1">Cytoplasm</location>
    </subcellularLocation>
</comment>
<keyword evidence="13" id="KW-1185">Reference proteome</keyword>
<evidence type="ECO:0000256" key="11">
    <source>
        <dbReference type="ARBA" id="ARBA00031350"/>
    </source>
</evidence>
<dbReference type="SUPFAM" id="SSF53335">
    <property type="entry name" value="S-adenosyl-L-methionine-dependent methyltransferases"/>
    <property type="match status" value="1"/>
</dbReference>